<comment type="subcellular location">
    <subcellularLocation>
        <location evidence="1">Cell membrane</location>
        <topology evidence="1">Single-pass type I membrane protein</topology>
    </subcellularLocation>
    <subcellularLocation>
        <location evidence="12">Zona pellucida</location>
    </subcellularLocation>
</comment>
<keyword evidence="3" id="KW-0964">Secreted</keyword>
<evidence type="ECO:0000256" key="8">
    <source>
        <dbReference type="ARBA" id="ARBA00023136"/>
    </source>
</evidence>
<evidence type="ECO:0000256" key="1">
    <source>
        <dbReference type="ARBA" id="ARBA00004251"/>
    </source>
</evidence>
<name>A0A8C7GW96_ONCKI</name>
<feature type="disulfide bond" evidence="13">
    <location>
        <begin position="281"/>
        <end position="296"/>
    </location>
</feature>
<evidence type="ECO:0000256" key="11">
    <source>
        <dbReference type="ARBA" id="ARBA00023279"/>
    </source>
</evidence>
<accession>A0A8C7GW96</accession>
<keyword evidence="17" id="KW-1185">Reference proteome</keyword>
<keyword evidence="6" id="KW-0812">Transmembrane</keyword>
<keyword evidence="9 13" id="KW-1015">Disulfide bond</keyword>
<dbReference type="Pfam" id="PF00100">
    <property type="entry name" value="Zona_pellucida"/>
    <property type="match status" value="1"/>
</dbReference>
<evidence type="ECO:0000256" key="2">
    <source>
        <dbReference type="ARBA" id="ARBA00022475"/>
    </source>
</evidence>
<evidence type="ECO:0000259" key="15">
    <source>
        <dbReference type="PROSITE" id="PS51448"/>
    </source>
</evidence>
<dbReference type="InterPro" id="IPR051148">
    <property type="entry name" value="Zona_Pellucida_Domain_gp"/>
</dbReference>
<dbReference type="Proteomes" id="UP000694557">
    <property type="component" value="Unassembled WGS sequence"/>
</dbReference>
<keyword evidence="2" id="KW-1003">Cell membrane</keyword>
<dbReference type="Ensembl" id="ENSOKIT00005051906.1">
    <property type="protein sequence ID" value="ENSOKIP00005049247.1"/>
    <property type="gene ID" value="ENSOKIG00005020698.1"/>
</dbReference>
<dbReference type="InterPro" id="IPR042235">
    <property type="entry name" value="ZP-C_dom"/>
</dbReference>
<keyword evidence="4" id="KW-0272">Extracellular matrix</keyword>
<comment type="caution">
    <text evidence="13">Lacks conserved residue(s) required for the propagation of feature annotation.</text>
</comment>
<dbReference type="SUPFAM" id="SSF57492">
    <property type="entry name" value="Trefoil"/>
    <property type="match status" value="1"/>
</dbReference>
<dbReference type="SMART" id="SM00018">
    <property type="entry name" value="PD"/>
    <property type="match status" value="1"/>
</dbReference>
<reference evidence="16" key="1">
    <citation type="submission" date="2025-05" db="UniProtKB">
        <authorList>
            <consortium name="Ensembl"/>
        </authorList>
    </citation>
    <scope>IDENTIFICATION</scope>
</reference>
<evidence type="ECO:0000256" key="3">
    <source>
        <dbReference type="ARBA" id="ARBA00022525"/>
    </source>
</evidence>
<evidence type="ECO:0000256" key="9">
    <source>
        <dbReference type="ARBA" id="ARBA00023157"/>
    </source>
</evidence>
<dbReference type="AlphaFoldDB" id="A0A8C7GW96"/>
<organism evidence="16 17">
    <name type="scientific">Oncorhynchus kisutch</name>
    <name type="common">Coho salmon</name>
    <name type="synonym">Salmo kisutch</name>
    <dbReference type="NCBI Taxonomy" id="8019"/>
    <lineage>
        <taxon>Eukaryota</taxon>
        <taxon>Metazoa</taxon>
        <taxon>Chordata</taxon>
        <taxon>Craniata</taxon>
        <taxon>Vertebrata</taxon>
        <taxon>Euteleostomi</taxon>
        <taxon>Actinopterygii</taxon>
        <taxon>Neopterygii</taxon>
        <taxon>Teleostei</taxon>
        <taxon>Protacanthopterygii</taxon>
        <taxon>Salmoniformes</taxon>
        <taxon>Salmonidae</taxon>
        <taxon>Salmoninae</taxon>
        <taxon>Oncorhynchus</taxon>
    </lineage>
</organism>
<dbReference type="Ensembl" id="ENSOKIT00005051918.1">
    <property type="protein sequence ID" value="ENSOKIP00005049259.1"/>
    <property type="gene ID" value="ENSOKIG00005020698.1"/>
</dbReference>
<dbReference type="GO" id="GO:0005886">
    <property type="term" value="C:plasma membrane"/>
    <property type="evidence" value="ECO:0007669"/>
    <property type="project" value="UniProtKB-SubCell"/>
</dbReference>
<sequence>MESNVVPIGRKVQPIANTSYIYLGETSAVIPFSAFGEALYETMTWQRSALLFFPVWLCFALPASGWERVSEEATFAHHNLDTEENYTEDKAVVQLGDPANVDLNADRGFQVQFEEVSDAKKWVSVTEAAPVSLAVLCGEDEFKVTLPAGPMSEVKILGPNSMLSVLDAPESCGYSLNRGQYQNALTVRFSGCLISRQAGRYTLMVLYVNEAGIMDVSTVSCAASPKSSLSSTVHLPLSNGLRNAHGGPPSKCLNPTPRNPSAQNPTKYPGCSIPQNQHLACGFTGISSSQCLVIGCCVDSATSACFYPMDECTADHQFIFAVHHNFTTFPVTPTKLVAAGKSSCGPVIVTDTFVVFKFSVTECGTRSYEIGNTVIYTAEVQTAVRTLNLKYGVISRDNPRRVMVECRYPKTLGTLPTVASVGYMVKSPSVTFPSKVTSKGLFGVELRIAEDETYTKYLKRHHQPLRLFLGKLVYLEVRLTSPNPEATLLVNYCLAYPRSAKSVLVLIHEGCANPQDPNVSILKFSNLPQNRHQRRFMVQAFQFMDQQTNKYLDEEIYFMCSTEVCMPTVKTCEERCFDGIRRSTTCALDKITEKSAALNKRSDNLQGDRSDA</sequence>
<evidence type="ECO:0000256" key="12">
    <source>
        <dbReference type="ARBA" id="ARBA00024183"/>
    </source>
</evidence>
<evidence type="ECO:0000313" key="17">
    <source>
        <dbReference type="Proteomes" id="UP000694557"/>
    </source>
</evidence>
<dbReference type="GO" id="GO:0035805">
    <property type="term" value="C:egg coat"/>
    <property type="evidence" value="ECO:0007669"/>
    <property type="project" value="UniProtKB-SubCell"/>
</dbReference>
<feature type="disulfide bond" evidence="13">
    <location>
        <begin position="271"/>
        <end position="297"/>
    </location>
</feature>
<evidence type="ECO:0000256" key="6">
    <source>
        <dbReference type="ARBA" id="ARBA00022692"/>
    </source>
</evidence>
<dbReference type="GO" id="GO:0060468">
    <property type="term" value="P:prevention of polyspermy"/>
    <property type="evidence" value="ECO:0007669"/>
    <property type="project" value="TreeGrafter"/>
</dbReference>
<keyword evidence="8" id="KW-0472">Membrane</keyword>
<feature type="domain" description="P-type" evidence="15">
    <location>
        <begin position="269"/>
        <end position="309"/>
    </location>
</feature>
<dbReference type="CDD" id="cd00111">
    <property type="entry name" value="Trefoil"/>
    <property type="match status" value="1"/>
</dbReference>
<evidence type="ECO:0000259" key="14">
    <source>
        <dbReference type="PROSITE" id="PS51034"/>
    </source>
</evidence>
<dbReference type="PANTHER" id="PTHR23343">
    <property type="entry name" value="ZONA PELLUCIDA SPERM-BINDING PROTEIN"/>
    <property type="match status" value="1"/>
</dbReference>
<dbReference type="Gene3D" id="2.60.40.3210">
    <property type="entry name" value="Zona pellucida, ZP-N domain"/>
    <property type="match status" value="1"/>
</dbReference>
<evidence type="ECO:0000256" key="7">
    <source>
        <dbReference type="ARBA" id="ARBA00022989"/>
    </source>
</evidence>
<dbReference type="GeneTree" id="ENSGT00940000163253"/>
<dbReference type="Gene3D" id="4.10.110.10">
    <property type="entry name" value="Spasmolytic Protein, domain 1"/>
    <property type="match status" value="1"/>
</dbReference>
<dbReference type="SMART" id="SM00241">
    <property type="entry name" value="ZP"/>
    <property type="match status" value="1"/>
</dbReference>
<dbReference type="InterPro" id="IPR044913">
    <property type="entry name" value="P_trefoil_dom_sf"/>
</dbReference>
<keyword evidence="10" id="KW-0325">Glycoprotein</keyword>
<evidence type="ECO:0000256" key="4">
    <source>
        <dbReference type="ARBA" id="ARBA00022530"/>
    </source>
</evidence>
<dbReference type="PANTHER" id="PTHR23343:SF117">
    <property type="entry name" value="ZONA PELLUCIDA SPERM-BINDING PROTEIN 4-LIKE ISOFORM X1"/>
    <property type="match status" value="1"/>
</dbReference>
<evidence type="ECO:0000256" key="13">
    <source>
        <dbReference type="PROSITE-ProRule" id="PRU00779"/>
    </source>
</evidence>
<evidence type="ECO:0000256" key="10">
    <source>
        <dbReference type="ARBA" id="ARBA00023180"/>
    </source>
</evidence>
<feature type="domain" description="ZP" evidence="14">
    <location>
        <begin position="311"/>
        <end position="579"/>
    </location>
</feature>
<keyword evidence="7" id="KW-1133">Transmembrane helix</keyword>
<gene>
    <name evidence="16" type="primary">LOC109903117</name>
</gene>
<dbReference type="GO" id="GO:0035804">
    <property type="term" value="F:structural constituent of egg coat"/>
    <property type="evidence" value="ECO:0007669"/>
    <property type="project" value="TreeGrafter"/>
</dbReference>
<keyword evidence="11" id="KW-0278">Fertilization</keyword>
<protein>
    <submittedName>
        <fullName evidence="16">Zona pellucida sperm-binding protein 4-like</fullName>
    </submittedName>
</protein>
<dbReference type="PROSITE" id="PS51448">
    <property type="entry name" value="P_TREFOIL_2"/>
    <property type="match status" value="1"/>
</dbReference>
<dbReference type="GO" id="GO:0032190">
    <property type="term" value="F:acrosin binding"/>
    <property type="evidence" value="ECO:0007669"/>
    <property type="project" value="TreeGrafter"/>
</dbReference>
<dbReference type="Gene3D" id="2.60.40.4100">
    <property type="entry name" value="Zona pellucida, ZP-C domain"/>
    <property type="match status" value="1"/>
</dbReference>
<dbReference type="InterPro" id="IPR000519">
    <property type="entry name" value="P_trefoil_dom"/>
</dbReference>
<dbReference type="Pfam" id="PF00088">
    <property type="entry name" value="Trefoil"/>
    <property type="match status" value="1"/>
</dbReference>
<evidence type="ECO:0000313" key="16">
    <source>
        <dbReference type="Ensembl" id="ENSOKIP00005049259.1"/>
    </source>
</evidence>
<dbReference type="PROSITE" id="PS51034">
    <property type="entry name" value="ZP_2"/>
    <property type="match status" value="1"/>
</dbReference>
<keyword evidence="5" id="KW-0165">Cleavage on pair of basic residues</keyword>
<dbReference type="GO" id="GO:0007339">
    <property type="term" value="P:binding of sperm to zona pellucida"/>
    <property type="evidence" value="ECO:0007669"/>
    <property type="project" value="TreeGrafter"/>
</dbReference>
<dbReference type="InterPro" id="IPR001507">
    <property type="entry name" value="ZP_dom"/>
</dbReference>
<evidence type="ECO:0000256" key="5">
    <source>
        <dbReference type="ARBA" id="ARBA00022685"/>
    </source>
</evidence>
<proteinExistence type="predicted"/>
<dbReference type="Pfam" id="PF23344">
    <property type="entry name" value="ZP-N"/>
    <property type="match status" value="1"/>
</dbReference>
<dbReference type="InterPro" id="IPR055356">
    <property type="entry name" value="ZP-N"/>
</dbReference>
<dbReference type="InterPro" id="IPR055355">
    <property type="entry name" value="ZP-C"/>
</dbReference>